<dbReference type="PANTHER" id="PTHR33931:SF2">
    <property type="entry name" value="HOLIN-LIKE PROTEIN CIDA"/>
    <property type="match status" value="1"/>
</dbReference>
<evidence type="ECO:0000256" key="3">
    <source>
        <dbReference type="ARBA" id="ARBA00022692"/>
    </source>
</evidence>
<organism evidence="7 8">
    <name type="scientific">Clostridium tertium</name>
    <dbReference type="NCBI Taxonomy" id="1559"/>
    <lineage>
        <taxon>Bacteria</taxon>
        <taxon>Bacillati</taxon>
        <taxon>Bacillota</taxon>
        <taxon>Clostridia</taxon>
        <taxon>Eubacteriales</taxon>
        <taxon>Clostridiaceae</taxon>
        <taxon>Clostridium</taxon>
    </lineage>
</organism>
<evidence type="ECO:0000256" key="2">
    <source>
        <dbReference type="ARBA" id="ARBA00022475"/>
    </source>
</evidence>
<sequence length="125" mass="13858">MKIFREAIIILGIYLIGELISKGLSLPIPGNILGMIILLILLCSKTIKVEKVETVSNFFLDHLAFFFIPAGVGLITSFDSIKDSLILIILLCIITTSIVIVVTGSVVQFVMNFQKRKTKKGYELK</sequence>
<evidence type="ECO:0000256" key="1">
    <source>
        <dbReference type="ARBA" id="ARBA00004651"/>
    </source>
</evidence>
<evidence type="ECO:0000313" key="7">
    <source>
        <dbReference type="EMBL" id="MDC4241985.1"/>
    </source>
</evidence>
<keyword evidence="2" id="KW-1003">Cell membrane</keyword>
<keyword evidence="3 6" id="KW-0812">Transmembrane</keyword>
<feature type="transmembrane region" description="Helical" evidence="6">
    <location>
        <begin position="59"/>
        <end position="78"/>
    </location>
</feature>
<dbReference type="AlphaFoldDB" id="A0A9X4B1P9"/>
<evidence type="ECO:0000313" key="8">
    <source>
        <dbReference type="Proteomes" id="UP001141183"/>
    </source>
</evidence>
<gene>
    <name evidence="7" type="ORF">NE398_17765</name>
</gene>
<feature type="transmembrane region" description="Helical" evidence="6">
    <location>
        <begin position="30"/>
        <end position="47"/>
    </location>
</feature>
<feature type="transmembrane region" description="Helical" evidence="6">
    <location>
        <begin position="84"/>
        <end position="110"/>
    </location>
</feature>
<evidence type="ECO:0000256" key="4">
    <source>
        <dbReference type="ARBA" id="ARBA00022989"/>
    </source>
</evidence>
<reference evidence="7" key="1">
    <citation type="submission" date="2022-05" db="EMBL/GenBank/DDBJ databases">
        <title>Draft genome sequence of Clostridium tertium strain CP3 isolated from Peru.</title>
        <authorList>
            <person name="Hurtado R."/>
            <person name="Lima L."/>
            <person name="Sousa T."/>
            <person name="Jaiswal A.K."/>
            <person name="Tiwari S."/>
            <person name="Maturrano L."/>
            <person name="Brenig B."/>
            <person name="Azevedo V."/>
        </authorList>
    </citation>
    <scope>NUCLEOTIDE SEQUENCE</scope>
    <source>
        <strain evidence="7">CP3</strain>
    </source>
</reference>
<dbReference type="Pfam" id="PF03788">
    <property type="entry name" value="LrgA"/>
    <property type="match status" value="1"/>
</dbReference>
<evidence type="ECO:0000256" key="5">
    <source>
        <dbReference type="ARBA" id="ARBA00023136"/>
    </source>
</evidence>
<comment type="caution">
    <text evidence="7">The sequence shown here is derived from an EMBL/GenBank/DDBJ whole genome shotgun (WGS) entry which is preliminary data.</text>
</comment>
<comment type="subcellular location">
    <subcellularLocation>
        <location evidence="1">Cell membrane</location>
        <topology evidence="1">Multi-pass membrane protein</topology>
    </subcellularLocation>
</comment>
<dbReference type="EMBL" id="JAMRYU010000022">
    <property type="protein sequence ID" value="MDC4241985.1"/>
    <property type="molecule type" value="Genomic_DNA"/>
</dbReference>
<name>A0A9X4B1P9_9CLOT</name>
<dbReference type="Proteomes" id="UP001141183">
    <property type="component" value="Unassembled WGS sequence"/>
</dbReference>
<proteinExistence type="predicted"/>
<keyword evidence="8" id="KW-1185">Reference proteome</keyword>
<dbReference type="RefSeq" id="WP_008679603.1">
    <property type="nucleotide sequence ID" value="NZ_BAAACM010000021.1"/>
</dbReference>
<dbReference type="PANTHER" id="PTHR33931">
    <property type="entry name" value="HOLIN-LIKE PROTEIN CIDA-RELATED"/>
    <property type="match status" value="1"/>
</dbReference>
<accession>A0A9X4B1P9</accession>
<dbReference type="GO" id="GO:0005886">
    <property type="term" value="C:plasma membrane"/>
    <property type="evidence" value="ECO:0007669"/>
    <property type="project" value="UniProtKB-SubCell"/>
</dbReference>
<keyword evidence="4 6" id="KW-1133">Transmembrane helix</keyword>
<dbReference type="GeneID" id="93045393"/>
<keyword evidence="5 6" id="KW-0472">Membrane</keyword>
<feature type="transmembrane region" description="Helical" evidence="6">
    <location>
        <begin position="7"/>
        <end position="24"/>
    </location>
</feature>
<protein>
    <submittedName>
        <fullName evidence="7">CidA/LrgA family protein</fullName>
    </submittedName>
</protein>
<dbReference type="InterPro" id="IPR005538">
    <property type="entry name" value="LrgA/CidA"/>
</dbReference>
<evidence type="ECO:0000256" key="6">
    <source>
        <dbReference type="SAM" id="Phobius"/>
    </source>
</evidence>